<dbReference type="PANTHER" id="PTHR11040">
    <property type="entry name" value="ZINC/IRON TRANSPORTER"/>
    <property type="match status" value="1"/>
</dbReference>
<evidence type="ECO:0000313" key="7">
    <source>
        <dbReference type="Proteomes" id="UP001515480"/>
    </source>
</evidence>
<comment type="subcellular location">
    <subcellularLocation>
        <location evidence="1">Membrane</location>
        <topology evidence="1">Multi-pass membrane protein</topology>
    </subcellularLocation>
</comment>
<evidence type="ECO:0008006" key="8">
    <source>
        <dbReference type="Google" id="ProtNLM"/>
    </source>
</evidence>
<comment type="caution">
    <text evidence="6">The sequence shown here is derived from an EMBL/GenBank/DDBJ whole genome shotgun (WGS) entry which is preliminary data.</text>
</comment>
<dbReference type="Pfam" id="PF02535">
    <property type="entry name" value="Zip"/>
    <property type="match status" value="1"/>
</dbReference>
<dbReference type="Proteomes" id="UP001515480">
    <property type="component" value="Unassembled WGS sequence"/>
</dbReference>
<dbReference type="AlphaFoldDB" id="A0AB34J1J4"/>
<keyword evidence="3 5" id="KW-1133">Transmembrane helix</keyword>
<protein>
    <recommendedName>
        <fullName evidence="8">Zinc/iron permease</fullName>
    </recommendedName>
</protein>
<dbReference type="GO" id="GO:0016020">
    <property type="term" value="C:membrane"/>
    <property type="evidence" value="ECO:0007669"/>
    <property type="project" value="UniProtKB-SubCell"/>
</dbReference>
<gene>
    <name evidence="6" type="ORF">AB1Y20_006748</name>
</gene>
<reference evidence="6 7" key="1">
    <citation type="journal article" date="2024" name="Science">
        <title>Giant polyketide synthase enzymes in the biosynthesis of giant marine polyether toxins.</title>
        <authorList>
            <person name="Fallon T.R."/>
            <person name="Shende V.V."/>
            <person name="Wierzbicki I.H."/>
            <person name="Pendleton A.L."/>
            <person name="Watervoot N.F."/>
            <person name="Auber R.P."/>
            <person name="Gonzalez D.J."/>
            <person name="Wisecaver J.H."/>
            <person name="Moore B.S."/>
        </authorList>
    </citation>
    <scope>NUCLEOTIDE SEQUENCE [LARGE SCALE GENOMIC DNA]</scope>
    <source>
        <strain evidence="6 7">12B1</strain>
    </source>
</reference>
<dbReference type="PANTHER" id="PTHR11040:SF140">
    <property type="entry name" value="ZRT (ZRT), IRT- (IRT-) LIKE PROTEIN TRANSPORTER"/>
    <property type="match status" value="1"/>
</dbReference>
<evidence type="ECO:0000256" key="2">
    <source>
        <dbReference type="ARBA" id="ARBA00022692"/>
    </source>
</evidence>
<evidence type="ECO:0000256" key="5">
    <source>
        <dbReference type="SAM" id="Phobius"/>
    </source>
</evidence>
<feature type="transmembrane region" description="Helical" evidence="5">
    <location>
        <begin position="388"/>
        <end position="407"/>
    </location>
</feature>
<accession>A0AB34J1J4</accession>
<dbReference type="EMBL" id="JBGBPQ010000015">
    <property type="protein sequence ID" value="KAL1510441.1"/>
    <property type="molecule type" value="Genomic_DNA"/>
</dbReference>
<evidence type="ECO:0000256" key="4">
    <source>
        <dbReference type="ARBA" id="ARBA00023136"/>
    </source>
</evidence>
<feature type="transmembrane region" description="Helical" evidence="5">
    <location>
        <begin position="253"/>
        <end position="272"/>
    </location>
</feature>
<dbReference type="GO" id="GO:0005385">
    <property type="term" value="F:zinc ion transmembrane transporter activity"/>
    <property type="evidence" value="ECO:0007669"/>
    <property type="project" value="TreeGrafter"/>
</dbReference>
<organism evidence="6 7">
    <name type="scientific">Prymnesium parvum</name>
    <name type="common">Toxic golden alga</name>
    <dbReference type="NCBI Taxonomy" id="97485"/>
    <lineage>
        <taxon>Eukaryota</taxon>
        <taxon>Haptista</taxon>
        <taxon>Haptophyta</taxon>
        <taxon>Prymnesiophyceae</taxon>
        <taxon>Prymnesiales</taxon>
        <taxon>Prymnesiaceae</taxon>
        <taxon>Prymnesium</taxon>
    </lineage>
</organism>
<evidence type="ECO:0000256" key="3">
    <source>
        <dbReference type="ARBA" id="ARBA00022989"/>
    </source>
</evidence>
<feature type="transmembrane region" description="Helical" evidence="5">
    <location>
        <begin position="337"/>
        <end position="358"/>
    </location>
</feature>
<feature type="transmembrane region" description="Helical" evidence="5">
    <location>
        <begin position="310"/>
        <end position="331"/>
    </location>
</feature>
<dbReference type="InterPro" id="IPR003689">
    <property type="entry name" value="ZIP"/>
</dbReference>
<proteinExistence type="predicted"/>
<keyword evidence="7" id="KW-1185">Reference proteome</keyword>
<name>A0AB34J1J4_PRYPA</name>
<feature type="transmembrane region" description="Helical" evidence="5">
    <location>
        <begin position="29"/>
        <end position="52"/>
    </location>
</feature>
<sequence>MLAVVETAALLLISLAGLALPFGLVNHPWLLSCSGFLLSIGNTFSGGVMLAVGMMHMLPDAMEALHSTTPNASFVGCALATTGVMLPLFLEKSGFLFVLLSRFQKAKPTAACSKHEPLLESGSQEEHTEERAQDDLPYKLLSFRYIWAASRRYAVRQLVYAPLHRSSEHAPQSSIDTCVQESLDKANSWSWLPSREHLNFRTVITRRDGALLALVTGGIPPDWQDKQTGVCYCYCRTHPTREDKTTFGRTADILMFAVLSVHAAFAGLALGVSSGETANSILVALLLHKLFEAVALGVSISKSGRSTTTMVIEAAAFALATPIGILLGSHLRLPAATAGYIVGLSAGTFIYIALVEILPEEFGDDKDGDGNHAQASGARVLDSERAGLLKFIAWTFGVVCMGVLGLFT</sequence>
<evidence type="ECO:0000256" key="1">
    <source>
        <dbReference type="ARBA" id="ARBA00004141"/>
    </source>
</evidence>
<keyword evidence="4 5" id="KW-0472">Membrane</keyword>
<evidence type="ECO:0000313" key="6">
    <source>
        <dbReference type="EMBL" id="KAL1510441.1"/>
    </source>
</evidence>
<keyword evidence="2 5" id="KW-0812">Transmembrane</keyword>